<dbReference type="PANTHER" id="PTHR41786:SF1">
    <property type="entry name" value="6-HYDROXYMETHYLPTERIN DIPHOSPHOKINASE MPTE-LIKE DOMAIN-CONTAINING PROTEIN"/>
    <property type="match status" value="1"/>
</dbReference>
<dbReference type="RefSeq" id="WP_273613744.1">
    <property type="nucleotide sequence ID" value="NZ_CP117416.1"/>
</dbReference>
<dbReference type="PANTHER" id="PTHR41786">
    <property type="entry name" value="MOTILITY ACCESSORY FACTOR MAF"/>
    <property type="match status" value="1"/>
</dbReference>
<dbReference type="Proteomes" id="UP001220509">
    <property type="component" value="Chromosome"/>
</dbReference>
<evidence type="ECO:0000313" key="2">
    <source>
        <dbReference type="EMBL" id="WCT55364.1"/>
    </source>
</evidence>
<evidence type="ECO:0000259" key="1">
    <source>
        <dbReference type="Pfam" id="PF01973"/>
    </source>
</evidence>
<organism evidence="2 3">
    <name type="scientific">Paenibacillus kyungheensis</name>
    <dbReference type="NCBI Taxonomy" id="1452732"/>
    <lineage>
        <taxon>Bacteria</taxon>
        <taxon>Bacillati</taxon>
        <taxon>Bacillota</taxon>
        <taxon>Bacilli</taxon>
        <taxon>Bacillales</taxon>
        <taxon>Paenibacillaceae</taxon>
        <taxon>Paenibacillus</taxon>
    </lineage>
</organism>
<keyword evidence="3" id="KW-1185">Reference proteome</keyword>
<dbReference type="AlphaFoldDB" id="A0AAX3M138"/>
<feature type="domain" description="6-hydroxymethylpterin diphosphokinase MptE-like" evidence="1">
    <location>
        <begin position="185"/>
        <end position="354"/>
    </location>
</feature>
<dbReference type="InterPro" id="IPR002826">
    <property type="entry name" value="MptE-like"/>
</dbReference>
<sequence>MIVSNLELNQTVLEQRFNNVAHKTLTIDLDYNKDKEIIMEPWDKDEAWLEAVRGSVGDLNLIFVYGFGQGLGIADLLEMYPNRWLFVYEPDEEAFMESMKNYDFRELLTHPNLHWLSVGESQLNMLFYLVCSYMQQEMAFVALRHYLDHDMEILHDIKKKFTEYSFTFNSNKKTEEFFRQDWVRNSLYQMPNMLASPSIEQLLNSFEGVTAVITASGPSLQEDIEWIERLKSHALVIAAGSSIQALVKNDIQPHMTVIMDGNEINNKVFKDPKTLEAPLFHTSSAYYEISGRKHHDLIYSVMGNDEFSQYLMGLKKEQIAISSTPTVAGTAIQAAIRLGATRIIMMGQDLSFPDNKYYADGVGHVEVKHTDVTVQTATQKILNVKGTYNLTDSSFLFMKDSLEDIINAYPSVEFINTTKNGAVIEGTTWMSIEEAFDMLADQHIEPHPVESLIAKSKSEINGDTKAYVQNKMNYVINDLKEMKKEISEIQKLMNKIEEHSRTKPMKAQKTLELIEQKWGTIANREWFEPIFNTVMPTDLREFDQQLPFIVTEKNLSIKCKLINQYLGKLLKDLIEKEPFLEQLFSESLIKISEIRPDQFSQSH</sequence>
<dbReference type="EMBL" id="CP117416">
    <property type="protein sequence ID" value="WCT55364.1"/>
    <property type="molecule type" value="Genomic_DNA"/>
</dbReference>
<name>A0AAX3M138_9BACL</name>
<proteinExistence type="predicted"/>
<reference evidence="2 3" key="1">
    <citation type="submission" date="2023-02" db="EMBL/GenBank/DDBJ databases">
        <title>Genome sequence of Paenibacillus kyungheensis KACC 18744.</title>
        <authorList>
            <person name="Kim S."/>
            <person name="Heo J."/>
            <person name="Kwon S.-W."/>
        </authorList>
    </citation>
    <scope>NUCLEOTIDE SEQUENCE [LARGE SCALE GENOMIC DNA]</scope>
    <source>
        <strain evidence="2 3">KACC 18744</strain>
    </source>
</reference>
<accession>A0AAX3M138</accession>
<gene>
    <name evidence="2" type="ORF">PQ456_19800</name>
</gene>
<dbReference type="KEGG" id="pka:PQ456_19800"/>
<evidence type="ECO:0000313" key="3">
    <source>
        <dbReference type="Proteomes" id="UP001220509"/>
    </source>
</evidence>
<protein>
    <submittedName>
        <fullName evidence="2">DUF115 domain-containing protein</fullName>
    </submittedName>
</protein>
<dbReference type="Pfam" id="PF01973">
    <property type="entry name" value="MptE-like"/>
    <property type="match status" value="1"/>
</dbReference>